<protein>
    <submittedName>
        <fullName evidence="2">Uncharacterized protein</fullName>
    </submittedName>
</protein>
<reference evidence="2" key="1">
    <citation type="submission" date="2023-08" db="EMBL/GenBank/DDBJ databases">
        <title>Black Yeasts Isolated from many extreme environments.</title>
        <authorList>
            <person name="Coleine C."/>
            <person name="Stajich J.E."/>
            <person name="Selbmann L."/>
        </authorList>
    </citation>
    <scope>NUCLEOTIDE SEQUENCE</scope>
    <source>
        <strain evidence="2">CCFEE 5810</strain>
    </source>
</reference>
<dbReference type="AlphaFoldDB" id="A0AAN8A4I1"/>
<proteinExistence type="predicted"/>
<gene>
    <name evidence="2" type="ORF">LTR97_003447</name>
</gene>
<evidence type="ECO:0000256" key="1">
    <source>
        <dbReference type="SAM" id="MobiDB-lite"/>
    </source>
</evidence>
<dbReference type="EMBL" id="JAVRQU010000004">
    <property type="protein sequence ID" value="KAK5704429.1"/>
    <property type="molecule type" value="Genomic_DNA"/>
</dbReference>
<accession>A0AAN8A4I1</accession>
<evidence type="ECO:0000313" key="3">
    <source>
        <dbReference type="Proteomes" id="UP001310594"/>
    </source>
</evidence>
<dbReference type="Proteomes" id="UP001310594">
    <property type="component" value="Unassembled WGS sequence"/>
</dbReference>
<comment type="caution">
    <text evidence="2">The sequence shown here is derived from an EMBL/GenBank/DDBJ whole genome shotgun (WGS) entry which is preliminary data.</text>
</comment>
<organism evidence="2 3">
    <name type="scientific">Elasticomyces elasticus</name>
    <dbReference type="NCBI Taxonomy" id="574655"/>
    <lineage>
        <taxon>Eukaryota</taxon>
        <taxon>Fungi</taxon>
        <taxon>Dikarya</taxon>
        <taxon>Ascomycota</taxon>
        <taxon>Pezizomycotina</taxon>
        <taxon>Dothideomycetes</taxon>
        <taxon>Dothideomycetidae</taxon>
        <taxon>Mycosphaerellales</taxon>
        <taxon>Teratosphaeriaceae</taxon>
        <taxon>Elasticomyces</taxon>
    </lineage>
</organism>
<sequence length="551" mass="60418">MANTGRTTAPPDRVTSRHFLLSNGERVVYAPTKDEQEDASLNFIGKKLNWLTEYYVQDKSFPRITRELEANESLASASAPTADRTTAPYKLQGSTRTGLYVLADEGKPPPTPKQRDPSRRDLTAGREFVLDNGERVLSLYSGFADMEFIGSSVKFSPISGAPPTTPRIVRELKGSEKSTVLSEDGPTNDNPTIPYILWGFSGSFFTPPYIDPVAMADANAERTAAFNADIERLYDAVSEHPDLSTCREFLLNNGQRVIYVPGKARIEKAHKNKDFEGLDVAFVGEGKTFIVREVEATEKSTVFSPIGPTHDKPMAPYILNGTISGGLYTLPPRPAPSVPDAPPAGVHDVPPAGIPDEPPSGADIPPTGTPSHADTGRLFPVVSTTSISAEIKDRLIQATIDYDSSVPSFLVLVESLSEKYSSESWPGESTMSISSSPFQNKSPHECAVLLRKLWQETGSDINFEYFVILDERSLEDNTVLMVEAIRADEYDSDDSAAAAAEGDPQALRIQTLRAEMGIVNSRFLFYLVEIDMREDIERLEEEGVEDGVLRD</sequence>
<feature type="region of interest" description="Disordered" evidence="1">
    <location>
        <begin position="101"/>
        <end position="126"/>
    </location>
</feature>
<evidence type="ECO:0000313" key="2">
    <source>
        <dbReference type="EMBL" id="KAK5704429.1"/>
    </source>
</evidence>
<feature type="region of interest" description="Disordered" evidence="1">
    <location>
        <begin position="331"/>
        <end position="376"/>
    </location>
</feature>
<feature type="compositionally biased region" description="Pro residues" evidence="1">
    <location>
        <begin position="331"/>
        <end position="342"/>
    </location>
</feature>
<name>A0AAN8A4I1_9PEZI</name>
<feature type="compositionally biased region" description="Basic and acidic residues" evidence="1">
    <location>
        <begin position="113"/>
        <end position="126"/>
    </location>
</feature>